<organism evidence="1 2">
    <name type="scientific">Eschrichtius robustus</name>
    <name type="common">California gray whale</name>
    <name type="synonym">Eschrichtius gibbosus</name>
    <dbReference type="NCBI Taxonomy" id="9764"/>
    <lineage>
        <taxon>Eukaryota</taxon>
        <taxon>Metazoa</taxon>
        <taxon>Chordata</taxon>
        <taxon>Craniata</taxon>
        <taxon>Vertebrata</taxon>
        <taxon>Euteleostomi</taxon>
        <taxon>Mammalia</taxon>
        <taxon>Eutheria</taxon>
        <taxon>Laurasiatheria</taxon>
        <taxon>Artiodactyla</taxon>
        <taxon>Whippomorpha</taxon>
        <taxon>Cetacea</taxon>
        <taxon>Mysticeti</taxon>
        <taxon>Eschrichtiidae</taxon>
        <taxon>Eschrichtius</taxon>
    </lineage>
</organism>
<dbReference type="InterPro" id="IPR036179">
    <property type="entry name" value="Ig-like_dom_sf"/>
</dbReference>
<name>A0AB34G865_ESCRO</name>
<gene>
    <name evidence="1" type="ORF">J1605_016012</name>
</gene>
<reference evidence="1 2" key="1">
    <citation type="submission" date="2022-11" db="EMBL/GenBank/DDBJ databases">
        <title>Whole genome sequence of Eschrichtius robustus ER-17-0199.</title>
        <authorList>
            <person name="Bruniche-Olsen A."/>
            <person name="Black A.N."/>
            <person name="Fields C.J."/>
            <person name="Walden K."/>
            <person name="Dewoody J.A."/>
        </authorList>
    </citation>
    <scope>NUCLEOTIDE SEQUENCE [LARGE SCALE GENOMIC DNA]</scope>
    <source>
        <strain evidence="1">ER-17-0199</strain>
        <tissue evidence="1">Blubber</tissue>
    </source>
</reference>
<dbReference type="SUPFAM" id="SSF48726">
    <property type="entry name" value="Immunoglobulin"/>
    <property type="match status" value="1"/>
</dbReference>
<protein>
    <submittedName>
        <fullName evidence="1">Uncharacterized protein</fullName>
    </submittedName>
</protein>
<dbReference type="Proteomes" id="UP001159641">
    <property type="component" value="Unassembled WGS sequence"/>
</dbReference>
<evidence type="ECO:0000313" key="1">
    <source>
        <dbReference type="EMBL" id="KAJ8775949.1"/>
    </source>
</evidence>
<comment type="caution">
    <text evidence="1">The sequence shown here is derived from an EMBL/GenBank/DDBJ whole genome shotgun (WGS) entry which is preliminary data.</text>
</comment>
<keyword evidence="2" id="KW-1185">Reference proteome</keyword>
<dbReference type="EMBL" id="JAIQCJ010002543">
    <property type="protein sequence ID" value="KAJ8775949.1"/>
    <property type="molecule type" value="Genomic_DNA"/>
</dbReference>
<accession>A0AB34G865</accession>
<evidence type="ECO:0000313" key="2">
    <source>
        <dbReference type="Proteomes" id="UP001159641"/>
    </source>
</evidence>
<sequence>MGAQLVAQPDGHITVSEGARLELRCNYSSSLSTYLF</sequence>
<proteinExistence type="predicted"/>
<dbReference type="AlphaFoldDB" id="A0AB34G865"/>